<evidence type="ECO:0000313" key="2">
    <source>
        <dbReference type="Proteomes" id="UP000184225"/>
    </source>
</evidence>
<dbReference type="EMBL" id="FQYY01000005">
    <property type="protein sequence ID" value="SHI85141.1"/>
    <property type="molecule type" value="Genomic_DNA"/>
</dbReference>
<accession>A0A1M6EI79</accession>
<dbReference type="InterPro" id="IPR019734">
    <property type="entry name" value="TPR_rpt"/>
</dbReference>
<sequence>MRFFITIILVFFFSKLSFGQSVQLAQNYFEQGEYEKSKTVYQQLFKKTSGSYSYLMGVVTSLQQLQEYEEAEKYLLDFSAKTKVYPNLFVEIGNNYQLQNEQEKAKEYYQLAIKEVERVPNYIYSVGNAFQKYNLLDEAELAYKKALEKQQSPNIIVQLASVYGSQGKLEEMFSTYLDLIKEKPEYFYAVNRNFSAFIKEDAQNEANQILRKLLLKKIQQNPDLFYNQMLSWLFTQQKDYKKAFIQEKAIYQRSPQQNLRKIIELASIANENGNIDTAKEILNYTIEEATSEQQKLNAYELLFEIEIAQIASEKEKQDLYQRFQEVFANYGLQKNSLALQLQYAKFLAFNLEDNEEAKNTLYKALELPLNKFEEARTKMVLADVLVYEEKFNQALIYYSQVQNLVQNNQLAQESTFKVAKTSYYKGDFKWAQTQLKVLKKATSQLIANDALQLNLLISDNSLEDSTQTALKLFAKADLYTFQHKNKKALVVLDSILHNHKGEKIEDEALFRKAKLFEKEKQFQLAKESYQQIIQFYGQDILADDAYFYLAELYNNQLNLPEKAKENYEQIIFNFSDSIFFVEARKKYRILRGDQIE</sequence>
<dbReference type="OrthoDB" id="9763354at2"/>
<dbReference type="Pfam" id="PF13181">
    <property type="entry name" value="TPR_8"/>
    <property type="match status" value="1"/>
</dbReference>
<dbReference type="RefSeq" id="WP_073150335.1">
    <property type="nucleotide sequence ID" value="NZ_FQYY01000005.1"/>
</dbReference>
<dbReference type="Proteomes" id="UP000184225">
    <property type="component" value="Unassembled WGS sequence"/>
</dbReference>
<protein>
    <submittedName>
        <fullName evidence="1">Tetratricopeptide repeat-containing protein</fullName>
    </submittedName>
</protein>
<name>A0A1M6EI79_9FLAO</name>
<dbReference type="Pfam" id="PF13174">
    <property type="entry name" value="TPR_6"/>
    <property type="match status" value="3"/>
</dbReference>
<reference evidence="1 2" key="1">
    <citation type="submission" date="2016-11" db="EMBL/GenBank/DDBJ databases">
        <authorList>
            <person name="Jaros S."/>
            <person name="Januszkiewicz K."/>
            <person name="Wedrychowicz H."/>
        </authorList>
    </citation>
    <scope>NUCLEOTIDE SEQUENCE [LARGE SCALE GENOMIC DNA]</scope>
    <source>
        <strain evidence="1 2">DSM 21425</strain>
    </source>
</reference>
<evidence type="ECO:0000313" key="1">
    <source>
        <dbReference type="EMBL" id="SHI85141.1"/>
    </source>
</evidence>
<keyword evidence="2" id="KW-1185">Reference proteome</keyword>
<dbReference type="AlphaFoldDB" id="A0A1M6EI79"/>
<proteinExistence type="predicted"/>
<dbReference type="Gene3D" id="1.25.40.10">
    <property type="entry name" value="Tetratricopeptide repeat domain"/>
    <property type="match status" value="2"/>
</dbReference>
<dbReference type="SMART" id="SM00028">
    <property type="entry name" value="TPR"/>
    <property type="match status" value="5"/>
</dbReference>
<dbReference type="SUPFAM" id="SSF48452">
    <property type="entry name" value="TPR-like"/>
    <property type="match status" value="3"/>
</dbReference>
<gene>
    <name evidence="1" type="ORF">SAMN04488096_10597</name>
</gene>
<organism evidence="1 2">
    <name type="scientific">Mesonia phycicola</name>
    <dbReference type="NCBI Taxonomy" id="579105"/>
    <lineage>
        <taxon>Bacteria</taxon>
        <taxon>Pseudomonadati</taxon>
        <taxon>Bacteroidota</taxon>
        <taxon>Flavobacteriia</taxon>
        <taxon>Flavobacteriales</taxon>
        <taxon>Flavobacteriaceae</taxon>
        <taxon>Mesonia</taxon>
    </lineage>
</organism>
<dbReference type="STRING" id="579105.SAMN04488096_10597"/>
<dbReference type="InterPro" id="IPR011990">
    <property type="entry name" value="TPR-like_helical_dom_sf"/>
</dbReference>